<gene>
    <name evidence="2" type="primary">KNTC1</name>
    <name evidence="2" type="ORF">L345_09922</name>
</gene>
<keyword evidence="3" id="KW-1185">Reference proteome</keyword>
<organism evidence="2 3">
    <name type="scientific">Ophiophagus hannah</name>
    <name type="common">King cobra</name>
    <name type="synonym">Naja hannah</name>
    <dbReference type="NCBI Taxonomy" id="8665"/>
    <lineage>
        <taxon>Eukaryota</taxon>
        <taxon>Metazoa</taxon>
        <taxon>Chordata</taxon>
        <taxon>Craniata</taxon>
        <taxon>Vertebrata</taxon>
        <taxon>Euteleostomi</taxon>
        <taxon>Lepidosauria</taxon>
        <taxon>Squamata</taxon>
        <taxon>Bifurcata</taxon>
        <taxon>Unidentata</taxon>
        <taxon>Episquamata</taxon>
        <taxon>Toxicofera</taxon>
        <taxon>Serpentes</taxon>
        <taxon>Colubroidea</taxon>
        <taxon>Elapidae</taxon>
        <taxon>Elapinae</taxon>
        <taxon>Ophiophagus</taxon>
    </lineage>
</organism>
<feature type="domain" description="KNTC1 N-terminal" evidence="1">
    <location>
        <begin position="18"/>
        <end position="85"/>
    </location>
</feature>
<dbReference type="GO" id="GO:0005737">
    <property type="term" value="C:cytoplasm"/>
    <property type="evidence" value="ECO:0007669"/>
    <property type="project" value="TreeGrafter"/>
</dbReference>
<dbReference type="OrthoDB" id="343783at2759"/>
<accession>V8NRK8</accession>
<dbReference type="Pfam" id="PF24506">
    <property type="entry name" value="KNTC1_N"/>
    <property type="match status" value="1"/>
</dbReference>
<feature type="non-terminal residue" evidence="2">
    <location>
        <position position="1"/>
    </location>
</feature>
<dbReference type="AlphaFoldDB" id="V8NRK8"/>
<dbReference type="PANTHER" id="PTHR15688:SF1">
    <property type="entry name" value="KINETOCHORE-ASSOCIATED PROTEIN 1"/>
    <property type="match status" value="1"/>
</dbReference>
<dbReference type="InterPro" id="IPR052802">
    <property type="entry name" value="KNTC1"/>
</dbReference>
<protein>
    <submittedName>
        <fullName evidence="2">Kinetochore-associated protein 1</fullName>
    </submittedName>
</protein>
<dbReference type="PANTHER" id="PTHR15688">
    <property type="entry name" value="KINETOCHORE-ASSOCIATED PROTEIN 1"/>
    <property type="match status" value="1"/>
</dbReference>
<comment type="caution">
    <text evidence="2">The sequence shown here is derived from an EMBL/GenBank/DDBJ whole genome shotgun (WGS) entry which is preliminary data.</text>
</comment>
<evidence type="ECO:0000259" key="1">
    <source>
        <dbReference type="Pfam" id="PF24506"/>
    </source>
</evidence>
<dbReference type="GO" id="GO:0007094">
    <property type="term" value="P:mitotic spindle assembly checkpoint signaling"/>
    <property type="evidence" value="ECO:0007669"/>
    <property type="project" value="TreeGrafter"/>
</dbReference>
<dbReference type="InterPro" id="IPR055402">
    <property type="entry name" value="KNTC1_N"/>
</dbReference>
<evidence type="ECO:0000313" key="2">
    <source>
        <dbReference type="EMBL" id="ETE64318.1"/>
    </source>
</evidence>
<dbReference type="GO" id="GO:0031267">
    <property type="term" value="F:small GTPase binding"/>
    <property type="evidence" value="ECO:0007669"/>
    <property type="project" value="TreeGrafter"/>
</dbReference>
<dbReference type="EMBL" id="AZIM01002303">
    <property type="protein sequence ID" value="ETE64318.1"/>
    <property type="molecule type" value="Genomic_DNA"/>
</dbReference>
<evidence type="ECO:0000313" key="3">
    <source>
        <dbReference type="Proteomes" id="UP000018936"/>
    </source>
</evidence>
<dbReference type="Proteomes" id="UP000018936">
    <property type="component" value="Unassembled WGS sequence"/>
</dbReference>
<dbReference type="GO" id="GO:0005828">
    <property type="term" value="C:kinetochore microtubule"/>
    <property type="evidence" value="ECO:0007669"/>
    <property type="project" value="TreeGrafter"/>
</dbReference>
<reference evidence="2 3" key="1">
    <citation type="journal article" date="2013" name="Proc. Natl. Acad. Sci. U.S.A.">
        <title>The king cobra genome reveals dynamic gene evolution and adaptation in the snake venom system.</title>
        <authorList>
            <person name="Vonk F.J."/>
            <person name="Casewell N.R."/>
            <person name="Henkel C.V."/>
            <person name="Heimberg A.M."/>
            <person name="Jansen H.J."/>
            <person name="McCleary R.J."/>
            <person name="Kerkkamp H.M."/>
            <person name="Vos R.A."/>
            <person name="Guerreiro I."/>
            <person name="Calvete J.J."/>
            <person name="Wuster W."/>
            <person name="Woods A.E."/>
            <person name="Logan J.M."/>
            <person name="Harrison R.A."/>
            <person name="Castoe T.A."/>
            <person name="de Koning A.P."/>
            <person name="Pollock D.D."/>
            <person name="Yandell M."/>
            <person name="Calderon D."/>
            <person name="Renjifo C."/>
            <person name="Currier R.B."/>
            <person name="Salgado D."/>
            <person name="Pla D."/>
            <person name="Sanz L."/>
            <person name="Hyder A.S."/>
            <person name="Ribeiro J.M."/>
            <person name="Arntzen J.W."/>
            <person name="van den Thillart G.E."/>
            <person name="Boetzer M."/>
            <person name="Pirovano W."/>
            <person name="Dirks R.P."/>
            <person name="Spaink H.P."/>
            <person name="Duboule D."/>
            <person name="McGlinn E."/>
            <person name="Kini R.M."/>
            <person name="Richardson M.K."/>
        </authorList>
    </citation>
    <scope>NUCLEOTIDE SEQUENCE</scope>
    <source>
        <tissue evidence="2">Blood</tissue>
    </source>
</reference>
<proteinExistence type="predicted"/>
<name>V8NRK8_OPHHA</name>
<dbReference type="GO" id="GO:0000070">
    <property type="term" value="P:mitotic sister chromatid segregation"/>
    <property type="evidence" value="ECO:0007669"/>
    <property type="project" value="TreeGrafter"/>
</dbReference>
<sequence>MWDDVELLTSDDTGSGQLSIQSRQECGSALYQMNTLVKITSSKKVLSNPELNAYNLSDGCVLVADRTVVVLDNICQSLQMFIHFGEFPAEARNYGSLRQMK</sequence>
<dbReference type="GO" id="GO:1990423">
    <property type="term" value="C:RZZ complex"/>
    <property type="evidence" value="ECO:0007669"/>
    <property type="project" value="TreeGrafter"/>
</dbReference>
<dbReference type="GO" id="GO:1903394">
    <property type="term" value="P:protein localization to kinetochore involved in kinetochore assembly"/>
    <property type="evidence" value="ECO:0007669"/>
    <property type="project" value="TreeGrafter"/>
</dbReference>